<keyword evidence="3" id="KW-1185">Reference proteome</keyword>
<dbReference type="GO" id="GO:0043190">
    <property type="term" value="C:ATP-binding cassette (ABC) transporter complex"/>
    <property type="evidence" value="ECO:0007669"/>
    <property type="project" value="InterPro"/>
</dbReference>
<dbReference type="Pfam" id="PF04069">
    <property type="entry name" value="OpuAC"/>
    <property type="match status" value="1"/>
</dbReference>
<sequence>MTTLTLAYPESTVHEATAAAIIRVLEANDIEPEVVTGPKSILATMLKNQEIDLYVSAWLPDEDAALLTPGVTPLGTLFHPEICCCIPGEEGAYTSLADIAQAGPELSRTIITPASLLPHMEKVLDAYGLAAAGFTLAPSPDAEAIAALNTVLTRGELAIMPLYQPCFLFHVGGFRILTDPKKALGNEQTARLLLRQGLRDELEQDLVDELDELMLSAKIISAMDYAMHVEGMSADEAAEAWQRGRLLPR</sequence>
<dbReference type="EMBL" id="BJMV01000001">
    <property type="protein sequence ID" value="GEB84574.1"/>
    <property type="molecule type" value="Genomic_DNA"/>
</dbReference>
<gene>
    <name evidence="2" type="ORF">APE01nite_03710</name>
</gene>
<organism evidence="2 3">
    <name type="scientific">Acetobacter peroxydans</name>
    <dbReference type="NCBI Taxonomy" id="104098"/>
    <lineage>
        <taxon>Bacteria</taxon>
        <taxon>Pseudomonadati</taxon>
        <taxon>Pseudomonadota</taxon>
        <taxon>Alphaproteobacteria</taxon>
        <taxon>Acetobacterales</taxon>
        <taxon>Acetobacteraceae</taxon>
        <taxon>Acetobacter</taxon>
    </lineage>
</organism>
<dbReference type="InterPro" id="IPR007210">
    <property type="entry name" value="ABC_Gly_betaine_transp_sub-bd"/>
</dbReference>
<feature type="domain" description="ABC-type glycine betaine transport system substrate-binding" evidence="1">
    <location>
        <begin position="3"/>
        <end position="241"/>
    </location>
</feature>
<evidence type="ECO:0000313" key="2">
    <source>
        <dbReference type="EMBL" id="GEB84574.1"/>
    </source>
</evidence>
<dbReference type="Gene3D" id="3.40.190.10">
    <property type="entry name" value="Periplasmic binding protein-like II"/>
    <property type="match status" value="1"/>
</dbReference>
<dbReference type="Gene3D" id="3.40.190.100">
    <property type="entry name" value="Glycine betaine-binding periplasmic protein, domain 2"/>
    <property type="match status" value="1"/>
</dbReference>
<proteinExistence type="predicted"/>
<dbReference type="OrthoDB" id="9787902at2"/>
<dbReference type="RefSeq" id="WP_141374501.1">
    <property type="nucleotide sequence ID" value="NZ_BAPL01000017.1"/>
</dbReference>
<dbReference type="GO" id="GO:0022857">
    <property type="term" value="F:transmembrane transporter activity"/>
    <property type="evidence" value="ECO:0007669"/>
    <property type="project" value="InterPro"/>
</dbReference>
<reference evidence="2 3" key="1">
    <citation type="submission" date="2019-06" db="EMBL/GenBank/DDBJ databases">
        <title>Whole genome shotgun sequence of Acetobacter peroxydans NBRC 13755.</title>
        <authorList>
            <person name="Hosoyama A."/>
            <person name="Uohara A."/>
            <person name="Ohji S."/>
            <person name="Ichikawa N."/>
        </authorList>
    </citation>
    <scope>NUCLEOTIDE SEQUENCE [LARGE SCALE GENOMIC DNA]</scope>
    <source>
        <strain evidence="2 3">NBRC 13755</strain>
    </source>
</reference>
<dbReference type="AlphaFoldDB" id="A0A4Y3TS49"/>
<accession>A0A4Y3TS49</accession>
<comment type="caution">
    <text evidence="2">The sequence shown here is derived from an EMBL/GenBank/DDBJ whole genome shotgun (WGS) entry which is preliminary data.</text>
</comment>
<dbReference type="SUPFAM" id="SSF53850">
    <property type="entry name" value="Periplasmic binding protein-like II"/>
    <property type="match status" value="1"/>
</dbReference>
<protein>
    <submittedName>
        <fullName evidence="2">Glycine/betaine ABC transporter substrate-binding protein</fullName>
    </submittedName>
</protein>
<evidence type="ECO:0000313" key="3">
    <source>
        <dbReference type="Proteomes" id="UP000317730"/>
    </source>
</evidence>
<evidence type="ECO:0000259" key="1">
    <source>
        <dbReference type="Pfam" id="PF04069"/>
    </source>
</evidence>
<dbReference type="Proteomes" id="UP000317730">
    <property type="component" value="Unassembled WGS sequence"/>
</dbReference>
<name>A0A4Y3TS49_9PROT</name>